<dbReference type="AlphaFoldDB" id="A0A388MD01"/>
<evidence type="ECO:0000313" key="2">
    <source>
        <dbReference type="EMBL" id="GBG92441.1"/>
    </source>
</evidence>
<dbReference type="OrthoDB" id="1860167at2759"/>
<organism evidence="2 3">
    <name type="scientific">Chara braunii</name>
    <name type="common">Braun's stonewort</name>
    <dbReference type="NCBI Taxonomy" id="69332"/>
    <lineage>
        <taxon>Eukaryota</taxon>
        <taxon>Viridiplantae</taxon>
        <taxon>Streptophyta</taxon>
        <taxon>Charophyceae</taxon>
        <taxon>Charales</taxon>
        <taxon>Characeae</taxon>
        <taxon>Chara</taxon>
    </lineage>
</organism>
<keyword evidence="3" id="KW-1185">Reference proteome</keyword>
<protein>
    <submittedName>
        <fullName evidence="2">Uncharacterized protein</fullName>
    </submittedName>
</protein>
<name>A0A388MD01_CHABU</name>
<feature type="non-terminal residue" evidence="2">
    <location>
        <position position="95"/>
    </location>
</feature>
<dbReference type="EMBL" id="BFEA01001058">
    <property type="protein sequence ID" value="GBG92441.1"/>
    <property type="molecule type" value="Genomic_DNA"/>
</dbReference>
<gene>
    <name evidence="2" type="ORF">CBR_g55378</name>
</gene>
<accession>A0A388MD01</accession>
<evidence type="ECO:0000313" key="3">
    <source>
        <dbReference type="Proteomes" id="UP000265515"/>
    </source>
</evidence>
<sequence length="95" mass="10315">MENTQAEVAAGHPPVNGVRGGGTGYGWSEFGYRQDECIGRHIDARTRATAALLSVWPMPNTANVGHQEPPRPLEKVNLLAARGERESVQIALRPK</sequence>
<feature type="region of interest" description="Disordered" evidence="1">
    <location>
        <begin position="1"/>
        <end position="23"/>
    </location>
</feature>
<comment type="caution">
    <text evidence="2">The sequence shown here is derived from an EMBL/GenBank/DDBJ whole genome shotgun (WGS) entry which is preliminary data.</text>
</comment>
<dbReference type="Gramene" id="GBG92441">
    <property type="protein sequence ID" value="GBG92441"/>
    <property type="gene ID" value="CBR_g55378"/>
</dbReference>
<reference evidence="2 3" key="1">
    <citation type="journal article" date="2018" name="Cell">
        <title>The Chara Genome: Secondary Complexity and Implications for Plant Terrestrialization.</title>
        <authorList>
            <person name="Nishiyama T."/>
            <person name="Sakayama H."/>
            <person name="Vries J.D."/>
            <person name="Buschmann H."/>
            <person name="Saint-Marcoux D."/>
            <person name="Ullrich K.K."/>
            <person name="Haas F.B."/>
            <person name="Vanderstraeten L."/>
            <person name="Becker D."/>
            <person name="Lang D."/>
            <person name="Vosolsobe S."/>
            <person name="Rombauts S."/>
            <person name="Wilhelmsson P.K.I."/>
            <person name="Janitza P."/>
            <person name="Kern R."/>
            <person name="Heyl A."/>
            <person name="Rumpler F."/>
            <person name="Villalobos L.I.A.C."/>
            <person name="Clay J.M."/>
            <person name="Skokan R."/>
            <person name="Toyoda A."/>
            <person name="Suzuki Y."/>
            <person name="Kagoshima H."/>
            <person name="Schijlen E."/>
            <person name="Tajeshwar N."/>
            <person name="Catarino B."/>
            <person name="Hetherington A.J."/>
            <person name="Saltykova A."/>
            <person name="Bonnot C."/>
            <person name="Breuninger H."/>
            <person name="Symeonidi A."/>
            <person name="Radhakrishnan G.V."/>
            <person name="Van Nieuwerburgh F."/>
            <person name="Deforce D."/>
            <person name="Chang C."/>
            <person name="Karol K.G."/>
            <person name="Hedrich R."/>
            <person name="Ulvskov P."/>
            <person name="Glockner G."/>
            <person name="Delwiche C.F."/>
            <person name="Petrasek J."/>
            <person name="Van de Peer Y."/>
            <person name="Friml J."/>
            <person name="Beilby M."/>
            <person name="Dolan L."/>
            <person name="Kohara Y."/>
            <person name="Sugano S."/>
            <person name="Fujiyama A."/>
            <person name="Delaux P.-M."/>
            <person name="Quint M."/>
            <person name="TheiBen G."/>
            <person name="Hagemann M."/>
            <person name="Harholt J."/>
            <person name="Dunand C."/>
            <person name="Zachgo S."/>
            <person name="Langdale J."/>
            <person name="Maumus F."/>
            <person name="Straeten D.V.D."/>
            <person name="Gould S.B."/>
            <person name="Rensing S.A."/>
        </authorList>
    </citation>
    <scope>NUCLEOTIDE SEQUENCE [LARGE SCALE GENOMIC DNA]</scope>
    <source>
        <strain evidence="2 3">S276</strain>
    </source>
</reference>
<evidence type="ECO:0000256" key="1">
    <source>
        <dbReference type="SAM" id="MobiDB-lite"/>
    </source>
</evidence>
<dbReference type="PANTHER" id="PTHR37193:SF1">
    <property type="entry name" value="ALPHA-1,6-MANNOSYL-GLYCOPROTEIN 2-BETA-N-ACETYLGLUCOSAMINYLTRANSFERASE"/>
    <property type="match status" value="1"/>
</dbReference>
<dbReference type="PANTHER" id="PTHR37193">
    <property type="entry name" value="ALPHA-1,6-MANNOSYL-GLYCOPROTEIN 2-BETA-N-ACETYLGLUCOSAMINYLTRANSFERASE"/>
    <property type="match status" value="1"/>
</dbReference>
<proteinExistence type="predicted"/>
<dbReference type="Proteomes" id="UP000265515">
    <property type="component" value="Unassembled WGS sequence"/>
</dbReference>